<evidence type="ECO:0000256" key="1">
    <source>
        <dbReference type="SAM" id="MobiDB-lite"/>
    </source>
</evidence>
<organism evidence="2">
    <name type="scientific">Tanacetum cinerariifolium</name>
    <name type="common">Dalmatian daisy</name>
    <name type="synonym">Chrysanthemum cinerariifolium</name>
    <dbReference type="NCBI Taxonomy" id="118510"/>
    <lineage>
        <taxon>Eukaryota</taxon>
        <taxon>Viridiplantae</taxon>
        <taxon>Streptophyta</taxon>
        <taxon>Embryophyta</taxon>
        <taxon>Tracheophyta</taxon>
        <taxon>Spermatophyta</taxon>
        <taxon>Magnoliopsida</taxon>
        <taxon>eudicotyledons</taxon>
        <taxon>Gunneridae</taxon>
        <taxon>Pentapetalae</taxon>
        <taxon>asterids</taxon>
        <taxon>campanulids</taxon>
        <taxon>Asterales</taxon>
        <taxon>Asteraceae</taxon>
        <taxon>Asteroideae</taxon>
        <taxon>Anthemideae</taxon>
        <taxon>Anthemidinae</taxon>
        <taxon>Tanacetum</taxon>
    </lineage>
</organism>
<dbReference type="AlphaFoldDB" id="A0A699HIA6"/>
<reference evidence="2" key="1">
    <citation type="journal article" date="2019" name="Sci. Rep.">
        <title>Draft genome of Tanacetum cinerariifolium, the natural source of mosquito coil.</title>
        <authorList>
            <person name="Yamashiro T."/>
            <person name="Shiraishi A."/>
            <person name="Satake H."/>
            <person name="Nakayama K."/>
        </authorList>
    </citation>
    <scope>NUCLEOTIDE SEQUENCE</scope>
</reference>
<name>A0A699HIA6_TANCI</name>
<evidence type="ECO:0000313" key="2">
    <source>
        <dbReference type="EMBL" id="GEY21961.1"/>
    </source>
</evidence>
<feature type="compositionally biased region" description="Basic residues" evidence="1">
    <location>
        <begin position="13"/>
        <end position="35"/>
    </location>
</feature>
<protein>
    <submittedName>
        <fullName evidence="2">Uncharacterized protein</fullName>
    </submittedName>
</protein>
<feature type="region of interest" description="Disordered" evidence="1">
    <location>
        <begin position="189"/>
        <end position="211"/>
    </location>
</feature>
<dbReference type="EMBL" id="BKCJ010160870">
    <property type="protein sequence ID" value="GEY21961.1"/>
    <property type="molecule type" value="Genomic_DNA"/>
</dbReference>
<feature type="region of interest" description="Disordered" evidence="1">
    <location>
        <begin position="13"/>
        <end position="47"/>
    </location>
</feature>
<accession>A0A699HIA6</accession>
<sequence length="211" mass="24279">MERRYHHHFHHHYHSYHHHLHHRQLLPSSSRKRSRLPSPSLPPLVLPSPLPSSLPPIVAPPPEHIESIGDDIDSLRASLASVMQETMTLRARVRLLEQHDVVTQDSLRIERGRIIRSKLQAEYAEHEIRELREFRDIKASRARAEAAKQQAETLQIVAQRVAYAIETIAIYEAKTRVARDLMNQFERQEDMVAENASNKRKSEGDHGGSSS</sequence>
<feature type="compositionally biased region" description="Basic and acidic residues" evidence="1">
    <location>
        <begin position="200"/>
        <end position="211"/>
    </location>
</feature>
<comment type="caution">
    <text evidence="2">The sequence shown here is derived from an EMBL/GenBank/DDBJ whole genome shotgun (WGS) entry which is preliminary data.</text>
</comment>
<proteinExistence type="predicted"/>
<gene>
    <name evidence="2" type="ORF">Tci_393935</name>
</gene>